<dbReference type="GO" id="GO:0005737">
    <property type="term" value="C:cytoplasm"/>
    <property type="evidence" value="ECO:0007669"/>
    <property type="project" value="TreeGrafter"/>
</dbReference>
<proteinExistence type="predicted"/>
<reference evidence="3 4" key="1">
    <citation type="submission" date="2015-08" db="EMBL/GenBank/DDBJ databases">
        <title>Investigation of the bacterial diversity of lava forest soil.</title>
        <authorList>
            <person name="Lee J.S."/>
        </authorList>
    </citation>
    <scope>NUCLEOTIDE SEQUENCE [LARGE SCALE GENOMIC DNA]</scope>
    <source>
        <strain evidence="3 4">GJW-30</strain>
    </source>
</reference>
<sequence length="250" mass="26819">MTFDAQRAADLLIAARRDFRQVALPAPAPANTAEAYAVQKIVAAACGPAAGWKVGAKSTSETPNTSPLFRPIVRQSPCHWPANELHMIGVEGELAFRLGRDVPSRHTPMTPDEVWNSVASVHAAIEVVDTRVADWKNADRLWILADNQANGGFVFSPSGKSLSGGSYADAEVRLTINDKIAVEARGGNPAGDPRWLVEWCVDHVARERGGLKAGDFITTGSYTGMIFIEPGAKITAEFDNIGRVAVEFPA</sequence>
<dbReference type="PANTHER" id="PTHR30143">
    <property type="entry name" value="ACID HYDRATASE"/>
    <property type="match status" value="1"/>
</dbReference>
<dbReference type="InterPro" id="IPR050772">
    <property type="entry name" value="Hydratase-Decarb/MhpD_sf"/>
</dbReference>
<dbReference type="AlphaFoldDB" id="A0A0S3Q0D8"/>
<dbReference type="GO" id="GO:0008684">
    <property type="term" value="F:2-oxopent-4-enoate hydratase activity"/>
    <property type="evidence" value="ECO:0007669"/>
    <property type="project" value="UniProtKB-EC"/>
</dbReference>
<name>A0A0S3Q0D8_9BRAD</name>
<evidence type="ECO:0000259" key="2">
    <source>
        <dbReference type="Pfam" id="PF01557"/>
    </source>
</evidence>
<evidence type="ECO:0000313" key="3">
    <source>
        <dbReference type="EMBL" id="BAT61598.1"/>
    </source>
</evidence>
<dbReference type="PANTHER" id="PTHR30143:SF0">
    <property type="entry name" value="2-KETO-4-PENTENOATE HYDRATASE"/>
    <property type="match status" value="1"/>
</dbReference>
<dbReference type="Proteomes" id="UP000236884">
    <property type="component" value="Chromosome"/>
</dbReference>
<dbReference type="Pfam" id="PF01557">
    <property type="entry name" value="FAA_hydrolase"/>
    <property type="match status" value="1"/>
</dbReference>
<accession>A0A0S3Q0D8</accession>
<protein>
    <submittedName>
        <fullName evidence="3">2-keto-4-pentenoate hydratase</fullName>
        <ecNumber evidence="3">4.2.1.80</ecNumber>
    </submittedName>
</protein>
<dbReference type="InterPro" id="IPR011234">
    <property type="entry name" value="Fumarylacetoacetase-like_C"/>
</dbReference>
<dbReference type="SUPFAM" id="SSF56529">
    <property type="entry name" value="FAH"/>
    <property type="match status" value="1"/>
</dbReference>
<evidence type="ECO:0000313" key="4">
    <source>
        <dbReference type="Proteomes" id="UP000236884"/>
    </source>
</evidence>
<dbReference type="InterPro" id="IPR036663">
    <property type="entry name" value="Fumarylacetoacetase_C_sf"/>
</dbReference>
<evidence type="ECO:0000256" key="1">
    <source>
        <dbReference type="ARBA" id="ARBA00023239"/>
    </source>
</evidence>
<gene>
    <name evidence="3" type="primary">mhpD_2</name>
    <name evidence="3" type="ORF">GJW-30_1_04157</name>
</gene>
<dbReference type="EMBL" id="AP014946">
    <property type="protein sequence ID" value="BAT61598.1"/>
    <property type="molecule type" value="Genomic_DNA"/>
</dbReference>
<dbReference type="RefSeq" id="WP_096358271.1">
    <property type="nucleotide sequence ID" value="NZ_AP014946.1"/>
</dbReference>
<dbReference type="OrthoDB" id="9792137at2"/>
<dbReference type="Gene3D" id="3.90.850.10">
    <property type="entry name" value="Fumarylacetoacetase-like, C-terminal domain"/>
    <property type="match status" value="1"/>
</dbReference>
<keyword evidence="4" id="KW-1185">Reference proteome</keyword>
<keyword evidence="1 3" id="KW-0456">Lyase</keyword>
<dbReference type="KEGG" id="vgo:GJW-30_1_04157"/>
<feature type="domain" description="Fumarylacetoacetase-like C-terminal" evidence="2">
    <location>
        <begin position="74"/>
        <end position="245"/>
    </location>
</feature>
<dbReference type="EC" id="4.2.1.80" evidence="3"/>
<organism evidence="3 4">
    <name type="scientific">Variibacter gotjawalensis</name>
    <dbReference type="NCBI Taxonomy" id="1333996"/>
    <lineage>
        <taxon>Bacteria</taxon>
        <taxon>Pseudomonadati</taxon>
        <taxon>Pseudomonadota</taxon>
        <taxon>Alphaproteobacteria</taxon>
        <taxon>Hyphomicrobiales</taxon>
        <taxon>Nitrobacteraceae</taxon>
        <taxon>Variibacter</taxon>
    </lineage>
</organism>